<dbReference type="OrthoDB" id="116380at2759"/>
<organism evidence="3 4">
    <name type="scientific">Trema orientale</name>
    <name type="common">Charcoal tree</name>
    <name type="synonym">Celtis orientalis</name>
    <dbReference type="NCBI Taxonomy" id="63057"/>
    <lineage>
        <taxon>Eukaryota</taxon>
        <taxon>Viridiplantae</taxon>
        <taxon>Streptophyta</taxon>
        <taxon>Embryophyta</taxon>
        <taxon>Tracheophyta</taxon>
        <taxon>Spermatophyta</taxon>
        <taxon>Magnoliopsida</taxon>
        <taxon>eudicotyledons</taxon>
        <taxon>Gunneridae</taxon>
        <taxon>Pentapetalae</taxon>
        <taxon>rosids</taxon>
        <taxon>fabids</taxon>
        <taxon>Rosales</taxon>
        <taxon>Cannabaceae</taxon>
        <taxon>Trema</taxon>
    </lineage>
</organism>
<dbReference type="InParanoid" id="A0A2P5EXI6"/>
<reference evidence="4" key="1">
    <citation type="submission" date="2016-06" db="EMBL/GenBank/DDBJ databases">
        <title>Parallel loss of symbiosis genes in relatives of nitrogen-fixing non-legume Parasponia.</title>
        <authorList>
            <person name="Van Velzen R."/>
            <person name="Holmer R."/>
            <person name="Bu F."/>
            <person name="Rutten L."/>
            <person name="Van Zeijl A."/>
            <person name="Liu W."/>
            <person name="Santuari L."/>
            <person name="Cao Q."/>
            <person name="Sharma T."/>
            <person name="Shen D."/>
            <person name="Roswanjaya Y."/>
            <person name="Wardhani T."/>
            <person name="Kalhor M.S."/>
            <person name="Jansen J."/>
            <person name="Van den Hoogen J."/>
            <person name="Gungor B."/>
            <person name="Hartog M."/>
            <person name="Hontelez J."/>
            <person name="Verver J."/>
            <person name="Yang W.-C."/>
            <person name="Schijlen E."/>
            <person name="Repin R."/>
            <person name="Schilthuizen M."/>
            <person name="Schranz E."/>
            <person name="Heidstra R."/>
            <person name="Miyata K."/>
            <person name="Fedorova E."/>
            <person name="Kohlen W."/>
            <person name="Bisseling T."/>
            <person name="Smit S."/>
            <person name="Geurts R."/>
        </authorList>
    </citation>
    <scope>NUCLEOTIDE SEQUENCE [LARGE SCALE GENOMIC DNA]</scope>
    <source>
        <strain evidence="4">cv. RG33-2</strain>
    </source>
</reference>
<feature type="non-terminal residue" evidence="3">
    <location>
        <position position="1"/>
    </location>
</feature>
<comment type="caution">
    <text evidence="3">The sequence shown here is derived from an EMBL/GenBank/DDBJ whole genome shotgun (WGS) entry which is preliminary data.</text>
</comment>
<sequence length="215" mass="24003">ESEVVTGSSSIDFQPALHDDHDDVYVDINLNEETNTSTLPDDGGGHLHYNNIANMVKTKNLESLHQFGGVQGIAEALNTNLEAGIPRGEQDLRSRFLLQHCNDVTILLLFIAAVLSIGFGMKEEGPKTGWYEGFFMMVGVIVLVFAPTLRDLWLLKRPQIFKRKPVPPEQKYIDVVRGNGSQCHDPKSGPVAEGEFHKDEKFLDLFEKCLKVLVL</sequence>
<keyword evidence="4" id="KW-1185">Reference proteome</keyword>
<protein>
    <submittedName>
        <fullName evidence="3">Uncharacterized protein</fullName>
    </submittedName>
</protein>
<feature type="transmembrane region" description="Helical" evidence="2">
    <location>
        <begin position="133"/>
        <end position="155"/>
    </location>
</feature>
<keyword evidence="2" id="KW-0472">Membrane</keyword>
<dbReference type="EMBL" id="JXTC01000085">
    <property type="protein sequence ID" value="PON90252.1"/>
    <property type="molecule type" value="Genomic_DNA"/>
</dbReference>
<dbReference type="GO" id="GO:0005886">
    <property type="term" value="C:plasma membrane"/>
    <property type="evidence" value="ECO:0007669"/>
    <property type="project" value="TreeGrafter"/>
</dbReference>
<dbReference type="SUPFAM" id="SSF81665">
    <property type="entry name" value="Calcium ATPase, transmembrane domain M"/>
    <property type="match status" value="1"/>
</dbReference>
<evidence type="ECO:0000313" key="3">
    <source>
        <dbReference type="EMBL" id="PON90252.1"/>
    </source>
</evidence>
<evidence type="ECO:0000256" key="2">
    <source>
        <dbReference type="SAM" id="Phobius"/>
    </source>
</evidence>
<keyword evidence="2" id="KW-1133">Transmembrane helix</keyword>
<dbReference type="InterPro" id="IPR023298">
    <property type="entry name" value="ATPase_P-typ_TM_dom_sf"/>
</dbReference>
<dbReference type="PANTHER" id="PTHR24093">
    <property type="entry name" value="CATION TRANSPORTING ATPASE"/>
    <property type="match status" value="1"/>
</dbReference>
<dbReference type="GO" id="GO:0005388">
    <property type="term" value="F:P-type calcium transporter activity"/>
    <property type="evidence" value="ECO:0007669"/>
    <property type="project" value="TreeGrafter"/>
</dbReference>
<keyword evidence="1" id="KW-0460">Magnesium</keyword>
<dbReference type="Proteomes" id="UP000237000">
    <property type="component" value="Unassembled WGS sequence"/>
</dbReference>
<evidence type="ECO:0000256" key="1">
    <source>
        <dbReference type="ARBA" id="ARBA00022842"/>
    </source>
</evidence>
<name>A0A2P5EXI6_TREOI</name>
<dbReference type="AlphaFoldDB" id="A0A2P5EXI6"/>
<gene>
    <name evidence="3" type="ORF">TorRG33x02_139020</name>
</gene>
<dbReference type="STRING" id="63057.A0A2P5EXI6"/>
<dbReference type="PANTHER" id="PTHR24093:SF470">
    <property type="entry name" value="CALCIUM-TRANSPORTING ATPASE 12, PLASMA MEMBRANE-TYPE-LIKE"/>
    <property type="match status" value="1"/>
</dbReference>
<feature type="transmembrane region" description="Helical" evidence="2">
    <location>
        <begin position="104"/>
        <end position="121"/>
    </location>
</feature>
<proteinExistence type="predicted"/>
<keyword evidence="2" id="KW-0812">Transmembrane</keyword>
<accession>A0A2P5EXI6</accession>
<evidence type="ECO:0000313" key="4">
    <source>
        <dbReference type="Proteomes" id="UP000237000"/>
    </source>
</evidence>